<dbReference type="AlphaFoldDB" id="A0AA35LZV2"/>
<name>A0AA35LZV2_9HYPO</name>
<reference evidence="2" key="1">
    <citation type="submission" date="2023-01" db="EMBL/GenBank/DDBJ databases">
        <authorList>
            <person name="Piombo E."/>
        </authorList>
    </citation>
    <scope>NUCLEOTIDE SEQUENCE</scope>
</reference>
<protein>
    <submittedName>
        <fullName evidence="2">Uncharacterized protein</fullName>
    </submittedName>
</protein>
<proteinExistence type="predicted"/>
<keyword evidence="3" id="KW-1185">Reference proteome</keyword>
<feature type="compositionally biased region" description="Acidic residues" evidence="1">
    <location>
        <begin position="68"/>
        <end position="91"/>
    </location>
</feature>
<evidence type="ECO:0000256" key="1">
    <source>
        <dbReference type="SAM" id="MobiDB-lite"/>
    </source>
</evidence>
<accession>A0AA35LZV2</accession>
<sequence length="142" mass="16061">MNGSQYRLPITSRFTYLTPETDDGPCLDIYIDKWEIKYCYATSSEAGKLPYMVIKDRAIQLSSSIDANEMDDEEEMVDEEDMDYEEDMDDKEEMDYHGVRAIQVSYLIDAGTLDEDGEVDVSAIDLEVGVEARSSPSRPTSA</sequence>
<gene>
    <name evidence="2" type="ORF">CCHLO57077_00019262</name>
</gene>
<organism evidence="2 3">
    <name type="scientific">Clonostachys chloroleuca</name>
    <dbReference type="NCBI Taxonomy" id="1926264"/>
    <lineage>
        <taxon>Eukaryota</taxon>
        <taxon>Fungi</taxon>
        <taxon>Dikarya</taxon>
        <taxon>Ascomycota</taxon>
        <taxon>Pezizomycotina</taxon>
        <taxon>Sordariomycetes</taxon>
        <taxon>Hypocreomycetidae</taxon>
        <taxon>Hypocreales</taxon>
        <taxon>Bionectriaceae</taxon>
        <taxon>Clonostachys</taxon>
    </lineage>
</organism>
<evidence type="ECO:0000313" key="2">
    <source>
        <dbReference type="EMBL" id="CAI6087907.1"/>
    </source>
</evidence>
<dbReference type="EMBL" id="CABFNP030000808">
    <property type="protein sequence ID" value="CAI6087907.1"/>
    <property type="molecule type" value="Genomic_DNA"/>
</dbReference>
<dbReference type="Proteomes" id="UP001160390">
    <property type="component" value="Unassembled WGS sequence"/>
</dbReference>
<comment type="caution">
    <text evidence="2">The sequence shown here is derived from an EMBL/GenBank/DDBJ whole genome shotgun (WGS) entry which is preliminary data.</text>
</comment>
<evidence type="ECO:0000313" key="3">
    <source>
        <dbReference type="Proteomes" id="UP001160390"/>
    </source>
</evidence>
<feature type="region of interest" description="Disordered" evidence="1">
    <location>
        <begin position="64"/>
        <end position="91"/>
    </location>
</feature>